<accession>A0A0P9R0F7</accession>
<organism evidence="1 2">
    <name type="scientific">Pseudomonas amygdali pv. eriobotryae</name>
    <dbReference type="NCBI Taxonomy" id="129137"/>
    <lineage>
        <taxon>Bacteria</taxon>
        <taxon>Pseudomonadati</taxon>
        <taxon>Pseudomonadota</taxon>
        <taxon>Gammaproteobacteria</taxon>
        <taxon>Pseudomonadales</taxon>
        <taxon>Pseudomonadaceae</taxon>
        <taxon>Pseudomonas</taxon>
        <taxon>Pseudomonas amygdali</taxon>
    </lineage>
</organism>
<proteinExistence type="predicted"/>
<comment type="caution">
    <text evidence="1">The sequence shown here is derived from an EMBL/GenBank/DDBJ whole genome shotgun (WGS) entry which is preliminary data.</text>
</comment>
<reference evidence="1 2" key="1">
    <citation type="submission" date="2015-09" db="EMBL/GenBank/DDBJ databases">
        <title>Genome announcement of multiple Pseudomonas syringae strains.</title>
        <authorList>
            <person name="Thakur S."/>
            <person name="Wang P.W."/>
            <person name="Gong Y."/>
            <person name="Weir B.S."/>
            <person name="Guttman D.S."/>
        </authorList>
    </citation>
    <scope>NUCLEOTIDE SEQUENCE [LARGE SCALE GENOMIC DNA]</scope>
    <source>
        <strain evidence="1 2">ICMP4455</strain>
    </source>
</reference>
<evidence type="ECO:0000313" key="1">
    <source>
        <dbReference type="EMBL" id="KPX21428.1"/>
    </source>
</evidence>
<dbReference type="EMBL" id="LJQI01000388">
    <property type="protein sequence ID" value="KPX21428.1"/>
    <property type="molecule type" value="Genomic_DNA"/>
</dbReference>
<name>A0A0P9R0F7_PSEA0</name>
<sequence>MNLKFTPKHIDCSRCTLFEVVTAIEILTIAYPVLNNASLERTAMKINPLNYSVVYCLFK</sequence>
<dbReference type="AlphaFoldDB" id="A0A0P9R0F7"/>
<evidence type="ECO:0000313" key="2">
    <source>
        <dbReference type="Proteomes" id="UP000050490"/>
    </source>
</evidence>
<gene>
    <name evidence="1" type="ORF">ALO70_200172</name>
</gene>
<protein>
    <submittedName>
        <fullName evidence="1">Transcriptional regulator</fullName>
    </submittedName>
</protein>
<dbReference type="Proteomes" id="UP000050490">
    <property type="component" value="Unassembled WGS sequence"/>
</dbReference>